<dbReference type="InterPro" id="IPR036527">
    <property type="entry name" value="SCP2_sterol-bd_dom_sf"/>
</dbReference>
<sequence>MADTPSTIDSLKSRFDPQAAKGVDDIFQFNISDADDYYLVVKDGNLDVLQGEHDDPSVTLSTDSATLKGVMNGEINGMQAFMSGKLKASGNVMLATKLTSLFPSR</sequence>
<dbReference type="GO" id="GO:0005829">
    <property type="term" value="C:cytosol"/>
    <property type="evidence" value="ECO:0007669"/>
    <property type="project" value="TreeGrafter"/>
</dbReference>
<evidence type="ECO:0000313" key="3">
    <source>
        <dbReference type="Proteomes" id="UP000198654"/>
    </source>
</evidence>
<keyword evidence="3" id="KW-1185">Reference proteome</keyword>
<accession>A0A1G9GLU3</accession>
<dbReference type="InterPro" id="IPR003033">
    <property type="entry name" value="SCP2_sterol-bd_dom"/>
</dbReference>
<dbReference type="PANTHER" id="PTHR10094:SF25">
    <property type="entry name" value="SCP2 STEROL-BINDING DOMAIN-CONTAINING PROTEIN 1"/>
    <property type="match status" value="1"/>
</dbReference>
<organism evidence="2 3">
    <name type="scientific">Modicisalibacter muralis</name>
    <dbReference type="NCBI Taxonomy" id="119000"/>
    <lineage>
        <taxon>Bacteria</taxon>
        <taxon>Pseudomonadati</taxon>
        <taxon>Pseudomonadota</taxon>
        <taxon>Gammaproteobacteria</taxon>
        <taxon>Oceanospirillales</taxon>
        <taxon>Halomonadaceae</taxon>
        <taxon>Modicisalibacter</taxon>
    </lineage>
</organism>
<dbReference type="AlphaFoldDB" id="A0A1G9GLU3"/>
<reference evidence="2 3" key="1">
    <citation type="submission" date="2016-10" db="EMBL/GenBank/DDBJ databases">
        <authorList>
            <person name="de Groot N.N."/>
        </authorList>
    </citation>
    <scope>NUCLEOTIDE SEQUENCE [LARGE SCALE GENOMIC DNA]</scope>
    <source>
        <strain evidence="2 3">DSM 14789</strain>
    </source>
</reference>
<evidence type="ECO:0000259" key="1">
    <source>
        <dbReference type="Pfam" id="PF02036"/>
    </source>
</evidence>
<name>A0A1G9GLU3_9GAMM</name>
<dbReference type="RefSeq" id="WP_089725617.1">
    <property type="nucleotide sequence ID" value="NZ_FNGI01000001.1"/>
</dbReference>
<gene>
    <name evidence="2" type="ORF">SAMN05661010_00765</name>
</gene>
<dbReference type="PANTHER" id="PTHR10094">
    <property type="entry name" value="STEROL CARRIER PROTEIN 2 SCP-2 FAMILY PROTEIN"/>
    <property type="match status" value="1"/>
</dbReference>
<evidence type="ECO:0000313" key="2">
    <source>
        <dbReference type="EMBL" id="SDL01651.1"/>
    </source>
</evidence>
<feature type="domain" description="SCP2" evidence="1">
    <location>
        <begin position="16"/>
        <end position="102"/>
    </location>
</feature>
<dbReference type="Pfam" id="PF02036">
    <property type="entry name" value="SCP2"/>
    <property type="match status" value="1"/>
</dbReference>
<protein>
    <submittedName>
        <fullName evidence="2">SCP-2 sterol transfer family protein</fullName>
    </submittedName>
</protein>
<dbReference type="OrthoDB" id="9809312at2"/>
<dbReference type="EMBL" id="FNGI01000001">
    <property type="protein sequence ID" value="SDL01651.1"/>
    <property type="molecule type" value="Genomic_DNA"/>
</dbReference>
<dbReference type="SUPFAM" id="SSF55718">
    <property type="entry name" value="SCP-like"/>
    <property type="match status" value="1"/>
</dbReference>
<dbReference type="Gene3D" id="3.30.1050.10">
    <property type="entry name" value="SCP2 sterol-binding domain"/>
    <property type="match status" value="1"/>
</dbReference>
<proteinExistence type="predicted"/>
<dbReference type="Proteomes" id="UP000198654">
    <property type="component" value="Unassembled WGS sequence"/>
</dbReference>
<dbReference type="STRING" id="119000.SAMN05661010_00765"/>